<geneLocation type="plasmid" evidence="1 2">
    <name>unnamed1</name>
</geneLocation>
<evidence type="ECO:0000313" key="1">
    <source>
        <dbReference type="EMBL" id="WSC03487.1"/>
    </source>
</evidence>
<name>A0ACD5A2Y3_9ACTN</name>
<gene>
    <name evidence="1" type="ORF">OG835_42070</name>
</gene>
<dbReference type="Proteomes" id="UP001348369">
    <property type="component" value="Plasmid unnamed1"/>
</dbReference>
<keyword evidence="1" id="KW-0378">Hydrolase</keyword>
<keyword evidence="1" id="KW-0614">Plasmid</keyword>
<protein>
    <submittedName>
        <fullName evidence="1">Alpha/beta hydrolase</fullName>
    </submittedName>
</protein>
<accession>A0ACD5A2Y3</accession>
<sequence>MHGTPVSATPTTPADPFPVRRLRVEVNGASFHVIEQGEGPAVLFCHGFPDTAETWLRQMRAVAEAGYRAIAPDMRGFGRSYAPAGAELYSALHIVGDLVGVLDALDVCSAVVVGHDWGADHAQRAMVLRPDRFRAVVSLGIPFQPRGELSTWDALREQGLGERYYAFGMMKPGAHVSFQPAEKSIPSILYWLSGSPSPDRGWDPVDSSRNMLRPSPVTVPDWADPAYVHHTIRSFDETGFDGGLNHYRGAQATFDLMSAFKGVLIQQPSLYIWGTADGLGKLFHPSPPTREDLLPLAPGLVDVIALEKVGHWPQHEAADRVSSELIKFLRGLDLPQGPA</sequence>
<keyword evidence="2" id="KW-1185">Reference proteome</keyword>
<reference evidence="1" key="1">
    <citation type="submission" date="2022-10" db="EMBL/GenBank/DDBJ databases">
        <title>The complete genomes of actinobacterial strains from the NBC collection.</title>
        <authorList>
            <person name="Joergensen T.S."/>
            <person name="Alvarez Arevalo M."/>
            <person name="Sterndorff E.B."/>
            <person name="Faurdal D."/>
            <person name="Vuksanovic O."/>
            <person name="Mourched A.-S."/>
            <person name="Charusanti P."/>
            <person name="Shaw S."/>
            <person name="Blin K."/>
            <person name="Weber T."/>
        </authorList>
    </citation>
    <scope>NUCLEOTIDE SEQUENCE</scope>
    <source>
        <strain evidence="1">NBC 01771</strain>
    </source>
</reference>
<organism evidence="1 2">
    <name type="scientific">Streptomyces scopuliridis</name>
    <dbReference type="NCBI Taxonomy" id="452529"/>
    <lineage>
        <taxon>Bacteria</taxon>
        <taxon>Bacillati</taxon>
        <taxon>Actinomycetota</taxon>
        <taxon>Actinomycetes</taxon>
        <taxon>Kitasatosporales</taxon>
        <taxon>Streptomycetaceae</taxon>
        <taxon>Streptomyces</taxon>
    </lineage>
</organism>
<proteinExistence type="predicted"/>
<dbReference type="EMBL" id="CP109110">
    <property type="protein sequence ID" value="WSC03487.1"/>
    <property type="molecule type" value="Genomic_DNA"/>
</dbReference>
<evidence type="ECO:0000313" key="2">
    <source>
        <dbReference type="Proteomes" id="UP001348369"/>
    </source>
</evidence>